<gene>
    <name evidence="2" type="ORF">D8M03_08860</name>
</gene>
<dbReference type="PROSITE" id="PS51257">
    <property type="entry name" value="PROKAR_LIPOPROTEIN"/>
    <property type="match status" value="1"/>
</dbReference>
<dbReference type="EMBL" id="RBZN01000017">
    <property type="protein sequence ID" value="RKQ16978.1"/>
    <property type="molecule type" value="Genomic_DNA"/>
</dbReference>
<evidence type="ECO:0000313" key="2">
    <source>
        <dbReference type="EMBL" id="RKQ16978.1"/>
    </source>
</evidence>
<comment type="caution">
    <text evidence="2">The sequence shown here is derived from an EMBL/GenBank/DDBJ whole genome shotgun (WGS) entry which is preliminary data.</text>
</comment>
<feature type="domain" description="Peptidase C39-like" evidence="1">
    <location>
        <begin position="137"/>
        <end position="305"/>
    </location>
</feature>
<proteinExistence type="predicted"/>
<dbReference type="PANTHER" id="PTHR37806:SF1">
    <property type="entry name" value="PEPTIDASE C39-LIKE DOMAIN-CONTAINING PROTEIN"/>
    <property type="match status" value="1"/>
</dbReference>
<reference evidence="2 3" key="1">
    <citation type="journal article" date="2016" name="Antonie Van Leeuwenhoek">
        <title>Lysinibacillus endophyticus sp. nov., an indole-3-acetic acid producing endophytic bacterium isolated from corn root (Zea mays cv. Xinken-5).</title>
        <authorList>
            <person name="Yu J."/>
            <person name="Guan X."/>
            <person name="Liu C."/>
            <person name="Xiang W."/>
            <person name="Yu Z."/>
            <person name="Liu X."/>
            <person name="Wang G."/>
        </authorList>
    </citation>
    <scope>NUCLEOTIDE SEQUENCE [LARGE SCALE GENOMIC DNA]</scope>
    <source>
        <strain evidence="2 3">DSM 100506</strain>
    </source>
</reference>
<dbReference type="OrthoDB" id="1164310at2"/>
<name>A0A494Z393_9BACL</name>
<dbReference type="AlphaFoldDB" id="A0A494Z393"/>
<evidence type="ECO:0000313" key="3">
    <source>
        <dbReference type="Proteomes" id="UP000272238"/>
    </source>
</evidence>
<protein>
    <recommendedName>
        <fullName evidence="1">Peptidase C39-like domain-containing protein</fullName>
    </recommendedName>
</protein>
<accession>A0A494Z393</accession>
<dbReference type="Pfam" id="PF13529">
    <property type="entry name" value="Peptidase_C39_2"/>
    <property type="match status" value="1"/>
</dbReference>
<dbReference type="RefSeq" id="WP_121214411.1">
    <property type="nucleotide sequence ID" value="NZ_JAMYWW010000001.1"/>
</dbReference>
<dbReference type="Gene3D" id="3.90.70.10">
    <property type="entry name" value="Cysteine proteinases"/>
    <property type="match status" value="1"/>
</dbReference>
<sequence>MKQVQNSKKILVLTASLLLIGCSPNDSSHNGVLQSISSSKHELTIQTVEFSSADVVTNVGVTIFDYFTGEEIASVVVDAEGKAVFPGVKQDTPYKIAVYRVLSSGEWLEQTKQDIVFDKNKPLISIETFNTNHQSPLDVPIVIQNPELPNGCEVTALAAILNYYGMKVDKMDLANNYLPKQPVTKKGDTMYGPDPNVAYAGDPSKKSGGYYVYASPIVEVANEVLFEQNSEFRAMNLSDASKKEILNYVQSGVPVLAWVTIDLKKPRTKGHWIIKETNEKHPIFMNLHAVVVTGYHNGKVTVMNPLSGQETIDEKVFFESFKSLGSHAIVIL</sequence>
<dbReference type="InterPro" id="IPR039564">
    <property type="entry name" value="Peptidase_C39-like"/>
</dbReference>
<dbReference type="Proteomes" id="UP000272238">
    <property type="component" value="Unassembled WGS sequence"/>
</dbReference>
<evidence type="ECO:0000259" key="1">
    <source>
        <dbReference type="Pfam" id="PF13529"/>
    </source>
</evidence>
<dbReference type="PANTHER" id="PTHR37806">
    <property type="entry name" value="LMO0724 PROTEIN"/>
    <property type="match status" value="1"/>
</dbReference>
<keyword evidence="3" id="KW-1185">Reference proteome</keyword>
<organism evidence="2 3">
    <name type="scientific">Ureibacillus endophyticus</name>
    <dbReference type="NCBI Taxonomy" id="1978490"/>
    <lineage>
        <taxon>Bacteria</taxon>
        <taxon>Bacillati</taxon>
        <taxon>Bacillota</taxon>
        <taxon>Bacilli</taxon>
        <taxon>Bacillales</taxon>
        <taxon>Caryophanaceae</taxon>
        <taxon>Ureibacillus</taxon>
    </lineage>
</organism>